<protein>
    <submittedName>
        <fullName evidence="1">Uncharacterized protein</fullName>
    </submittedName>
</protein>
<name>A0A645IUI7_9ZZZZ</name>
<dbReference type="AntiFam" id="ANF00077">
    <property type="entry name" value="Shadow ORF (opposite AtoC)"/>
</dbReference>
<comment type="caution">
    <text evidence="1">The sequence shown here is derived from an EMBL/GenBank/DDBJ whole genome shotgun (WGS) entry which is preliminary data.</text>
</comment>
<sequence length="175" mass="19470">MAFDGAERVFAKGHRASLVLFRKAANEGMRQQRRVTLAIAQGRQTDHDFGQPVIKILAKPPFTDQCFEILMGRADDAYVDGYFLTTADPFDHSLLQETEKFRLQGHGKIADLVKHQGAAIGDFDFPRGRLYGTGKRTLLVTEQFAFEKGVWNGRAVDGDEALSLSGRCGMYAARD</sequence>
<gene>
    <name evidence="1" type="ORF">SDC9_202503</name>
</gene>
<evidence type="ECO:0000313" key="1">
    <source>
        <dbReference type="EMBL" id="MPN54826.1"/>
    </source>
</evidence>
<dbReference type="EMBL" id="VSSQ01123431">
    <property type="protein sequence ID" value="MPN54826.1"/>
    <property type="molecule type" value="Genomic_DNA"/>
</dbReference>
<dbReference type="AntiFam" id="ANF00203">
    <property type="entry name" value="Shadow ORF (opposite algB)"/>
</dbReference>
<proteinExistence type="predicted"/>
<reference evidence="1" key="1">
    <citation type="submission" date="2019-08" db="EMBL/GenBank/DDBJ databases">
        <authorList>
            <person name="Kucharzyk K."/>
            <person name="Murdoch R.W."/>
            <person name="Higgins S."/>
            <person name="Loffler F."/>
        </authorList>
    </citation>
    <scope>NUCLEOTIDE SEQUENCE</scope>
</reference>
<dbReference type="AlphaFoldDB" id="A0A645IUI7"/>
<organism evidence="1">
    <name type="scientific">bioreactor metagenome</name>
    <dbReference type="NCBI Taxonomy" id="1076179"/>
    <lineage>
        <taxon>unclassified sequences</taxon>
        <taxon>metagenomes</taxon>
        <taxon>ecological metagenomes</taxon>
    </lineage>
</organism>
<accession>A0A645IUI7</accession>